<name>A0A7W5YD47_9ACTN</name>
<dbReference type="Gene3D" id="3.40.430.10">
    <property type="entry name" value="Dihydrofolate Reductase, subunit A"/>
    <property type="match status" value="1"/>
</dbReference>
<dbReference type="GO" id="GO:0008703">
    <property type="term" value="F:5-amino-6-(5-phosphoribosylamino)uracil reductase activity"/>
    <property type="evidence" value="ECO:0007669"/>
    <property type="project" value="InterPro"/>
</dbReference>
<keyword evidence="3" id="KW-1185">Reference proteome</keyword>
<dbReference type="SUPFAM" id="SSF53597">
    <property type="entry name" value="Dihydrofolate reductase-like"/>
    <property type="match status" value="1"/>
</dbReference>
<dbReference type="RefSeq" id="WP_183654144.1">
    <property type="nucleotide sequence ID" value="NZ_BAAAXX010000019.1"/>
</dbReference>
<dbReference type="GeneID" id="95392193"/>
<evidence type="ECO:0000259" key="1">
    <source>
        <dbReference type="Pfam" id="PF01872"/>
    </source>
</evidence>
<dbReference type="Proteomes" id="UP000579945">
    <property type="component" value="Unassembled WGS sequence"/>
</dbReference>
<dbReference type="PANTHER" id="PTHR38011:SF11">
    <property type="entry name" value="2,5-DIAMINO-6-RIBOSYLAMINO-4(3H)-PYRIMIDINONE 5'-PHOSPHATE REDUCTASE"/>
    <property type="match status" value="1"/>
</dbReference>
<gene>
    <name evidence="2" type="ORF">FHR33_005888</name>
</gene>
<dbReference type="EMBL" id="JACIBV010000001">
    <property type="protein sequence ID" value="MBB3730028.1"/>
    <property type="molecule type" value="Genomic_DNA"/>
</dbReference>
<dbReference type="Pfam" id="PF01872">
    <property type="entry name" value="RibD_C"/>
    <property type="match status" value="1"/>
</dbReference>
<comment type="caution">
    <text evidence="2">The sequence shown here is derived from an EMBL/GenBank/DDBJ whole genome shotgun (WGS) entry which is preliminary data.</text>
</comment>
<dbReference type="AlphaFoldDB" id="A0A7W5YD47"/>
<evidence type="ECO:0000313" key="2">
    <source>
        <dbReference type="EMBL" id="MBB3730028.1"/>
    </source>
</evidence>
<dbReference type="PANTHER" id="PTHR38011">
    <property type="entry name" value="DIHYDROFOLATE REDUCTASE FAMILY PROTEIN (AFU_ORTHOLOGUE AFUA_8G06820)"/>
    <property type="match status" value="1"/>
</dbReference>
<feature type="domain" description="Bacterial bifunctional deaminase-reductase C-terminal" evidence="1">
    <location>
        <begin position="2"/>
        <end position="171"/>
    </location>
</feature>
<protein>
    <submittedName>
        <fullName evidence="2">Dihydrofolate reductase</fullName>
    </submittedName>
</protein>
<accession>A0A7W5YD47</accession>
<dbReference type="GO" id="GO:0009231">
    <property type="term" value="P:riboflavin biosynthetic process"/>
    <property type="evidence" value="ECO:0007669"/>
    <property type="project" value="InterPro"/>
</dbReference>
<organism evidence="2 3">
    <name type="scientific">Nonomuraea dietziae</name>
    <dbReference type="NCBI Taxonomy" id="65515"/>
    <lineage>
        <taxon>Bacteria</taxon>
        <taxon>Bacillati</taxon>
        <taxon>Actinomycetota</taxon>
        <taxon>Actinomycetes</taxon>
        <taxon>Streptosporangiales</taxon>
        <taxon>Streptosporangiaceae</taxon>
        <taxon>Nonomuraea</taxon>
    </lineage>
</organism>
<evidence type="ECO:0000313" key="3">
    <source>
        <dbReference type="Proteomes" id="UP000579945"/>
    </source>
</evidence>
<sequence length="181" mass="19756">MRKIVAGLFVSLDGVVESPETWHFPYMNDEMGAAVMAIQAEADTLLLGRATYESFAAVWPHQTGEMADQLNDIRKLVVSTTLQTAEWNNSTLISADVIGELEKIRKLPGRNISVTGSITLTRALLRAGLIDDLHLMVHPIVLGTGTRLFDESTGRLPLKLVGSTTFRTGVLNLHYQPAQGA</sequence>
<dbReference type="InterPro" id="IPR024072">
    <property type="entry name" value="DHFR-like_dom_sf"/>
</dbReference>
<proteinExistence type="predicted"/>
<dbReference type="InterPro" id="IPR050765">
    <property type="entry name" value="Riboflavin_Biosynth_HTPR"/>
</dbReference>
<reference evidence="2 3" key="1">
    <citation type="submission" date="2020-08" db="EMBL/GenBank/DDBJ databases">
        <title>Sequencing the genomes of 1000 actinobacteria strains.</title>
        <authorList>
            <person name="Klenk H.-P."/>
        </authorList>
    </citation>
    <scope>NUCLEOTIDE SEQUENCE [LARGE SCALE GENOMIC DNA]</scope>
    <source>
        <strain evidence="2 3">DSM 44320</strain>
    </source>
</reference>
<dbReference type="InterPro" id="IPR002734">
    <property type="entry name" value="RibDG_C"/>
</dbReference>